<accession>A0ABZ3EZ41</accession>
<proteinExistence type="inferred from homology"/>
<evidence type="ECO:0000313" key="4">
    <source>
        <dbReference type="Proteomes" id="UP001451571"/>
    </source>
</evidence>
<dbReference type="Proteomes" id="UP001451571">
    <property type="component" value="Chromosome"/>
</dbReference>
<dbReference type="RefSeq" id="WP_342758289.1">
    <property type="nucleotide sequence ID" value="NZ_CP146256.1"/>
</dbReference>
<dbReference type="InterPro" id="IPR004437">
    <property type="entry name" value="ParB/RepB/Spo0J"/>
</dbReference>
<gene>
    <name evidence="3" type="ORF">V6984_02770</name>
</gene>
<evidence type="ECO:0000313" key="3">
    <source>
        <dbReference type="EMBL" id="XAH74705.1"/>
    </source>
</evidence>
<protein>
    <submittedName>
        <fullName evidence="3">ParB/RepB/Spo0J family partition protein</fullName>
    </submittedName>
</protein>
<dbReference type="InterPro" id="IPR036086">
    <property type="entry name" value="ParB/Sulfiredoxin_sf"/>
</dbReference>
<dbReference type="EMBL" id="CP146256">
    <property type="protein sequence ID" value="XAH74705.1"/>
    <property type="molecule type" value="Genomic_DNA"/>
</dbReference>
<comment type="similarity">
    <text evidence="1">Belongs to the ParB family.</text>
</comment>
<evidence type="ECO:0000256" key="1">
    <source>
        <dbReference type="ARBA" id="ARBA00006295"/>
    </source>
</evidence>
<sequence length="304" mass="34356">MASRVGEKIKLTSIDELLCVPETNGTIEIELGLISAFENHPFRVVDDEKMEELVESIRQQGILSPVLVRPDDEGGYEMISGHRRLHAATIVGLKKIPAIVKELTDDEAIIAMVNANLQREEILPSERGFSLKMKMDAMRHQGSCRHDVAKLSVVERKTATIVGEGSGLTGRSVQRYIRLTELIPELLDMVDTKRLSLVNGVDISYFDKDVQKWLYEYIKDNGNLKPEQIAALKEQRNLENMTQYTVIAILNDALPKKSAVKKVSFSEKKLSKYFPADYPASKCERIITELLEKWKLEQEAQDGI</sequence>
<feature type="domain" description="ParB-like N-terminal" evidence="2">
    <location>
        <begin position="27"/>
        <end position="117"/>
    </location>
</feature>
<dbReference type="NCBIfam" id="TIGR00180">
    <property type="entry name" value="parB_part"/>
    <property type="match status" value="1"/>
</dbReference>
<reference evidence="3 4" key="1">
    <citation type="submission" date="2024-02" db="EMBL/GenBank/DDBJ databases">
        <title>Bacterial strain from lacustrine sediment.</title>
        <authorList>
            <person name="Petit C."/>
            <person name="Fadhlaoui K."/>
        </authorList>
    </citation>
    <scope>NUCLEOTIDE SEQUENCE [LARGE SCALE GENOMIC DNA]</scope>
    <source>
        <strain evidence="3 4">IPX-CK</strain>
    </source>
</reference>
<dbReference type="Gene3D" id="3.90.1530.30">
    <property type="match status" value="1"/>
</dbReference>
<keyword evidence="4" id="KW-1185">Reference proteome</keyword>
<dbReference type="SUPFAM" id="SSF110849">
    <property type="entry name" value="ParB/Sulfiredoxin"/>
    <property type="match status" value="1"/>
</dbReference>
<evidence type="ECO:0000259" key="2">
    <source>
        <dbReference type="SMART" id="SM00470"/>
    </source>
</evidence>
<dbReference type="PANTHER" id="PTHR33375:SF1">
    <property type="entry name" value="CHROMOSOME-PARTITIONING PROTEIN PARB-RELATED"/>
    <property type="match status" value="1"/>
</dbReference>
<dbReference type="Pfam" id="PF02195">
    <property type="entry name" value="ParB_N"/>
    <property type="match status" value="1"/>
</dbReference>
<dbReference type="SUPFAM" id="SSF109709">
    <property type="entry name" value="KorB DNA-binding domain-like"/>
    <property type="match status" value="1"/>
</dbReference>
<dbReference type="Gene3D" id="1.10.10.2830">
    <property type="match status" value="1"/>
</dbReference>
<dbReference type="CDD" id="cd16407">
    <property type="entry name" value="ParB_N_like"/>
    <property type="match status" value="1"/>
</dbReference>
<dbReference type="PANTHER" id="PTHR33375">
    <property type="entry name" value="CHROMOSOME-PARTITIONING PROTEIN PARB-RELATED"/>
    <property type="match status" value="1"/>
</dbReference>
<name>A0ABZ3EZ41_9FIRM</name>
<organism evidence="3 4">
    <name type="scientific">Kineothrix sedimenti</name>
    <dbReference type="NCBI Taxonomy" id="3123317"/>
    <lineage>
        <taxon>Bacteria</taxon>
        <taxon>Bacillati</taxon>
        <taxon>Bacillota</taxon>
        <taxon>Clostridia</taxon>
        <taxon>Lachnospirales</taxon>
        <taxon>Lachnospiraceae</taxon>
        <taxon>Kineothrix</taxon>
    </lineage>
</organism>
<dbReference type="InterPro" id="IPR003115">
    <property type="entry name" value="ParB_N"/>
</dbReference>
<dbReference type="InterPro" id="IPR050336">
    <property type="entry name" value="Chromosome_partition/occlusion"/>
</dbReference>
<dbReference type="SMART" id="SM00470">
    <property type="entry name" value="ParB"/>
    <property type="match status" value="1"/>
</dbReference>